<evidence type="ECO:0000313" key="1">
    <source>
        <dbReference type="EMBL" id="RKS72805.1"/>
    </source>
</evidence>
<dbReference type="InParanoid" id="A0A420XNG2"/>
<keyword evidence="2" id="KW-1185">Reference proteome</keyword>
<dbReference type="AlphaFoldDB" id="A0A420XNG2"/>
<proteinExistence type="predicted"/>
<reference evidence="1 2" key="1">
    <citation type="submission" date="2018-10" db="EMBL/GenBank/DDBJ databases">
        <title>Genomic Encyclopedia of Archaeal and Bacterial Type Strains, Phase II (KMG-II): from individual species to whole genera.</title>
        <authorList>
            <person name="Goeker M."/>
        </authorList>
    </citation>
    <scope>NUCLEOTIDE SEQUENCE [LARGE SCALE GENOMIC DNA]</scope>
    <source>
        <strain evidence="1 2">RP-AC37</strain>
    </source>
</reference>
<name>A0A420XNG2_9ACTN</name>
<dbReference type="RefSeq" id="WP_121194301.1">
    <property type="nucleotide sequence ID" value="NZ_RBWV01000013.1"/>
</dbReference>
<gene>
    <name evidence="1" type="ORF">CLV35_3056</name>
</gene>
<dbReference type="Proteomes" id="UP000281955">
    <property type="component" value="Unassembled WGS sequence"/>
</dbReference>
<comment type="caution">
    <text evidence="1">The sequence shown here is derived from an EMBL/GenBank/DDBJ whole genome shotgun (WGS) entry which is preliminary data.</text>
</comment>
<organism evidence="1 2">
    <name type="scientific">Motilibacter peucedani</name>
    <dbReference type="NCBI Taxonomy" id="598650"/>
    <lineage>
        <taxon>Bacteria</taxon>
        <taxon>Bacillati</taxon>
        <taxon>Actinomycetota</taxon>
        <taxon>Actinomycetes</taxon>
        <taxon>Motilibacterales</taxon>
        <taxon>Motilibacteraceae</taxon>
        <taxon>Motilibacter</taxon>
    </lineage>
</organism>
<evidence type="ECO:0000313" key="2">
    <source>
        <dbReference type="Proteomes" id="UP000281955"/>
    </source>
</evidence>
<dbReference type="EMBL" id="RBWV01000013">
    <property type="protein sequence ID" value="RKS72805.1"/>
    <property type="molecule type" value="Genomic_DNA"/>
</dbReference>
<sequence>MLAVLAVGTWCWVALLIAHATRGGCQALGTQAECTAYGSAAFHLTLTFGVALASAVFSTAGTVGALTAGYVLRHVTEPAALP</sequence>
<accession>A0A420XNG2</accession>
<protein>
    <submittedName>
        <fullName evidence="1">Uncharacterized protein</fullName>
    </submittedName>
</protein>